<dbReference type="EMBL" id="CACTIH010005786">
    <property type="protein sequence ID" value="CAA3001860.1"/>
    <property type="molecule type" value="Genomic_DNA"/>
</dbReference>
<evidence type="ECO:0000313" key="2">
    <source>
        <dbReference type="Proteomes" id="UP000594638"/>
    </source>
</evidence>
<gene>
    <name evidence="1" type="ORF">OLEA9_A086481</name>
</gene>
<organism evidence="1 2">
    <name type="scientific">Olea europaea subsp. europaea</name>
    <dbReference type="NCBI Taxonomy" id="158383"/>
    <lineage>
        <taxon>Eukaryota</taxon>
        <taxon>Viridiplantae</taxon>
        <taxon>Streptophyta</taxon>
        <taxon>Embryophyta</taxon>
        <taxon>Tracheophyta</taxon>
        <taxon>Spermatophyta</taxon>
        <taxon>Magnoliopsida</taxon>
        <taxon>eudicotyledons</taxon>
        <taxon>Gunneridae</taxon>
        <taxon>Pentapetalae</taxon>
        <taxon>asterids</taxon>
        <taxon>lamiids</taxon>
        <taxon>Lamiales</taxon>
        <taxon>Oleaceae</taxon>
        <taxon>Oleeae</taxon>
        <taxon>Olea</taxon>
    </lineage>
</organism>
<accession>A0A8S0TCD9</accession>
<dbReference type="Proteomes" id="UP000594638">
    <property type="component" value="Unassembled WGS sequence"/>
</dbReference>
<comment type="caution">
    <text evidence="1">The sequence shown here is derived from an EMBL/GenBank/DDBJ whole genome shotgun (WGS) entry which is preliminary data.</text>
</comment>
<feature type="non-terminal residue" evidence="1">
    <location>
        <position position="57"/>
    </location>
</feature>
<dbReference type="Gramene" id="OE9A086481T1">
    <property type="protein sequence ID" value="OE9A086481C1"/>
    <property type="gene ID" value="OE9A086481"/>
</dbReference>
<sequence>MEAQNTHYPFNISPIVIHDLTNTKPKVKSEDSRKLKWEIEGWRWKLRVAVMGDGTVR</sequence>
<name>A0A8S0TCD9_OLEEU</name>
<keyword evidence="2" id="KW-1185">Reference proteome</keyword>
<dbReference type="AlphaFoldDB" id="A0A8S0TCD9"/>
<proteinExistence type="predicted"/>
<reference evidence="1 2" key="1">
    <citation type="submission" date="2019-12" db="EMBL/GenBank/DDBJ databases">
        <authorList>
            <person name="Alioto T."/>
            <person name="Alioto T."/>
            <person name="Gomez Garrido J."/>
        </authorList>
    </citation>
    <scope>NUCLEOTIDE SEQUENCE [LARGE SCALE GENOMIC DNA]</scope>
</reference>
<protein>
    <submittedName>
        <fullName evidence="1">Uncharacterized protein</fullName>
    </submittedName>
</protein>
<evidence type="ECO:0000313" key="1">
    <source>
        <dbReference type="EMBL" id="CAA3001860.1"/>
    </source>
</evidence>